<feature type="transmembrane region" description="Helical" evidence="5">
    <location>
        <begin position="346"/>
        <end position="371"/>
    </location>
</feature>
<name>A0A9P1D8K1_9DINO</name>
<sequence length="474" mass="51347">MTGSFHHGSTWQGTSWIMLTDVVGTSVLTFAGVARQLGWVLTISFIIGLAPVAVYTALLMSRTSNILAKAGARPATMGEAARMTLGGDRAAGMVYFAVYGFAFLGNASYILILGQCMQGVFFQSQLCLPTATAVACALCVPISVSVRHLSESVVLCFINLFLILAVLAVVMGKMYFVGRPSHVNTFAFAEDLSFWGVFGAASNVVYSYAGHWLYFELMVDMQKPEDFPRVFLINVPLQVCLYLLVACWGYHFAGDKAEGYFLDNLPDSDAFRIASALLFLHVLIAFLVKNVVLVRAVHKIVAPSRVDVSLRESGGQRAQAEFATCAVLLLCAYWAVANAIPFFSDFLALVGSLLSGPISFVLPAVFLMGALQREAGSSSAAGTFELSQRMEGQPDAAMSRMSSFSSQCRDAGRRLTRFDFVACAIITGFILLSMVFGTTNTIGDIGRRIGRYGAPFACQPRVHPEKLAMLELLF</sequence>
<feature type="transmembrane region" description="Helical" evidence="5">
    <location>
        <begin position="230"/>
        <end position="253"/>
    </location>
</feature>
<dbReference type="GO" id="GO:0016020">
    <property type="term" value="C:membrane"/>
    <property type="evidence" value="ECO:0007669"/>
    <property type="project" value="UniProtKB-SubCell"/>
</dbReference>
<feature type="transmembrane region" description="Helical" evidence="5">
    <location>
        <begin position="120"/>
        <end position="140"/>
    </location>
</feature>
<evidence type="ECO:0000313" key="10">
    <source>
        <dbReference type="Proteomes" id="UP001152797"/>
    </source>
</evidence>
<feature type="transmembrane region" description="Helical" evidence="5">
    <location>
        <begin position="192"/>
        <end position="209"/>
    </location>
</feature>
<evidence type="ECO:0000313" key="7">
    <source>
        <dbReference type="EMBL" id="CAI4006189.1"/>
    </source>
</evidence>
<keyword evidence="10" id="KW-1185">Reference proteome</keyword>
<evidence type="ECO:0000256" key="3">
    <source>
        <dbReference type="ARBA" id="ARBA00022989"/>
    </source>
</evidence>
<organism evidence="7">
    <name type="scientific">Cladocopium goreaui</name>
    <dbReference type="NCBI Taxonomy" id="2562237"/>
    <lineage>
        <taxon>Eukaryota</taxon>
        <taxon>Sar</taxon>
        <taxon>Alveolata</taxon>
        <taxon>Dinophyceae</taxon>
        <taxon>Suessiales</taxon>
        <taxon>Symbiodiniaceae</taxon>
        <taxon>Cladocopium</taxon>
    </lineage>
</organism>
<feature type="transmembrane region" description="Helical" evidence="5">
    <location>
        <begin position="273"/>
        <end position="297"/>
    </location>
</feature>
<accession>A0A9P1D8K1</accession>
<evidence type="ECO:0000259" key="6">
    <source>
        <dbReference type="Pfam" id="PF01490"/>
    </source>
</evidence>
<comment type="subcellular location">
    <subcellularLocation>
        <location evidence="1">Membrane</location>
        <topology evidence="1">Multi-pass membrane protein</topology>
    </subcellularLocation>
</comment>
<proteinExistence type="predicted"/>
<dbReference type="PANTHER" id="PTHR22950">
    <property type="entry name" value="AMINO ACID TRANSPORTER"/>
    <property type="match status" value="1"/>
</dbReference>
<feature type="transmembrane region" description="Helical" evidence="5">
    <location>
        <begin position="318"/>
        <end position="340"/>
    </location>
</feature>
<dbReference type="EMBL" id="CAMXCT010003779">
    <property type="protein sequence ID" value="CAI4006189.1"/>
    <property type="molecule type" value="Genomic_DNA"/>
</dbReference>
<dbReference type="GO" id="GO:0015179">
    <property type="term" value="F:L-amino acid transmembrane transporter activity"/>
    <property type="evidence" value="ECO:0007669"/>
    <property type="project" value="TreeGrafter"/>
</dbReference>
<evidence type="ECO:0000256" key="2">
    <source>
        <dbReference type="ARBA" id="ARBA00022692"/>
    </source>
</evidence>
<feature type="transmembrane region" description="Helical" evidence="5">
    <location>
        <begin position="92"/>
        <end position="114"/>
    </location>
</feature>
<dbReference type="Pfam" id="PF01490">
    <property type="entry name" value="Aa_trans"/>
    <property type="match status" value="1"/>
</dbReference>
<feature type="transmembrane region" description="Helical" evidence="5">
    <location>
        <begin position="152"/>
        <end position="172"/>
    </location>
</feature>
<evidence type="ECO:0000256" key="5">
    <source>
        <dbReference type="SAM" id="Phobius"/>
    </source>
</evidence>
<protein>
    <submittedName>
        <fullName evidence="9">Amino acid transporter transmembrane domain-containing protein</fullName>
    </submittedName>
</protein>
<evidence type="ECO:0000256" key="1">
    <source>
        <dbReference type="ARBA" id="ARBA00004141"/>
    </source>
</evidence>
<keyword evidence="2 5" id="KW-0812">Transmembrane</keyword>
<gene>
    <name evidence="7" type="ORF">C1SCF055_LOCUS31852</name>
</gene>
<dbReference type="EMBL" id="CAMXCT020003779">
    <property type="protein sequence ID" value="CAL1159564.1"/>
    <property type="molecule type" value="Genomic_DNA"/>
</dbReference>
<feature type="domain" description="Amino acid transporter transmembrane" evidence="6">
    <location>
        <begin position="7"/>
        <end position="374"/>
    </location>
</feature>
<keyword evidence="3 5" id="KW-1133">Transmembrane helix</keyword>
<reference evidence="8" key="2">
    <citation type="submission" date="2024-04" db="EMBL/GenBank/DDBJ databases">
        <authorList>
            <person name="Chen Y."/>
            <person name="Shah S."/>
            <person name="Dougan E. K."/>
            <person name="Thang M."/>
            <person name="Chan C."/>
        </authorList>
    </citation>
    <scope>NUCLEOTIDE SEQUENCE [LARGE SCALE GENOMIC DNA]</scope>
</reference>
<dbReference type="AlphaFoldDB" id="A0A9P1D8K1"/>
<keyword evidence="4 5" id="KW-0472">Membrane</keyword>
<dbReference type="InterPro" id="IPR013057">
    <property type="entry name" value="AA_transpt_TM"/>
</dbReference>
<evidence type="ECO:0000313" key="9">
    <source>
        <dbReference type="EMBL" id="CAL4793501.1"/>
    </source>
</evidence>
<dbReference type="EMBL" id="CAMXCT030003779">
    <property type="protein sequence ID" value="CAL4793501.1"/>
    <property type="molecule type" value="Genomic_DNA"/>
</dbReference>
<dbReference type="PANTHER" id="PTHR22950:SF461">
    <property type="entry name" value="AMINO ACID TRANSPORTER TRANSMEMBRANE DOMAIN-CONTAINING PROTEIN"/>
    <property type="match status" value="1"/>
</dbReference>
<dbReference type="Proteomes" id="UP001152797">
    <property type="component" value="Unassembled WGS sequence"/>
</dbReference>
<dbReference type="OrthoDB" id="294730at2759"/>
<feature type="transmembrane region" description="Helical" evidence="5">
    <location>
        <begin position="37"/>
        <end position="59"/>
    </location>
</feature>
<evidence type="ECO:0000256" key="4">
    <source>
        <dbReference type="ARBA" id="ARBA00023136"/>
    </source>
</evidence>
<reference evidence="7" key="1">
    <citation type="submission" date="2022-10" db="EMBL/GenBank/DDBJ databases">
        <authorList>
            <person name="Chen Y."/>
            <person name="Dougan E. K."/>
            <person name="Chan C."/>
            <person name="Rhodes N."/>
            <person name="Thang M."/>
        </authorList>
    </citation>
    <scope>NUCLEOTIDE SEQUENCE</scope>
</reference>
<feature type="transmembrane region" description="Helical" evidence="5">
    <location>
        <begin position="418"/>
        <end position="437"/>
    </location>
</feature>
<evidence type="ECO:0000313" key="8">
    <source>
        <dbReference type="EMBL" id="CAL1159564.1"/>
    </source>
</evidence>
<comment type="caution">
    <text evidence="7">The sequence shown here is derived from an EMBL/GenBank/DDBJ whole genome shotgun (WGS) entry which is preliminary data.</text>
</comment>